<evidence type="ECO:0000313" key="1">
    <source>
        <dbReference type="EMBL" id="ABI21591.1"/>
    </source>
</evidence>
<accession>Q0GNL1</accession>
<reference evidence="1" key="1">
    <citation type="journal article" date="2006" name="Mol. Microbiol.">
        <title>Metagenomic DNA fragments that affect Escherichia coli mutational pathways.</title>
        <authorList>
            <person name="Yang H."/>
            <person name="To K.H."/>
            <person name="Aguila S.J."/>
            <person name="Miller J.H."/>
        </authorList>
    </citation>
    <scope>NUCLEOTIDE SEQUENCE</scope>
</reference>
<organism evidence="1">
    <name type="scientific">uncultured organism</name>
    <dbReference type="NCBI Taxonomy" id="155900"/>
    <lineage>
        <taxon>unclassified sequences</taxon>
        <taxon>environmental samples</taxon>
    </lineage>
</organism>
<sequence>MPNTKKKKKKRQVNLNDNDANLIREGLVSDAHKAKKKYQVSILISFFD</sequence>
<protein>
    <submittedName>
        <fullName evidence="1">Uncharacterized protein</fullName>
    </submittedName>
</protein>
<name>Q0GNL1_9ZZZZ</name>
<dbReference type="EMBL" id="DQ813472">
    <property type="protein sequence ID" value="ABI21591.1"/>
    <property type="molecule type" value="Genomic_DNA"/>
</dbReference>
<proteinExistence type="predicted"/>
<dbReference type="AlphaFoldDB" id="Q0GNL1"/>